<dbReference type="Proteomes" id="UP001060085">
    <property type="component" value="Linkage Group LG08"/>
</dbReference>
<evidence type="ECO:0000313" key="1">
    <source>
        <dbReference type="EMBL" id="KAI5649183.1"/>
    </source>
</evidence>
<accession>A0ACB9ZP11</accession>
<evidence type="ECO:0000313" key="2">
    <source>
        <dbReference type="Proteomes" id="UP001060085"/>
    </source>
</evidence>
<sequence>MWAAFEQLHVAQDIHGAQLAEIVESTRRYANELAYQRVSIDRQEVMLSQLRVHNCKTLLQRVLVYGGPGNNGLRPSLYRLCLSC</sequence>
<dbReference type="EMBL" id="CM044708">
    <property type="protein sequence ID" value="KAI5649183.1"/>
    <property type="molecule type" value="Genomic_DNA"/>
</dbReference>
<reference evidence="2" key="1">
    <citation type="journal article" date="2023" name="Nat. Plants">
        <title>Single-cell RNA sequencing provides a high-resolution roadmap for understanding the multicellular compartmentation of specialized metabolism.</title>
        <authorList>
            <person name="Sun S."/>
            <person name="Shen X."/>
            <person name="Li Y."/>
            <person name="Li Y."/>
            <person name="Wang S."/>
            <person name="Li R."/>
            <person name="Zhang H."/>
            <person name="Shen G."/>
            <person name="Guo B."/>
            <person name="Wei J."/>
            <person name="Xu J."/>
            <person name="St-Pierre B."/>
            <person name="Chen S."/>
            <person name="Sun C."/>
        </authorList>
    </citation>
    <scope>NUCLEOTIDE SEQUENCE [LARGE SCALE GENOMIC DNA]</scope>
</reference>
<organism evidence="1 2">
    <name type="scientific">Catharanthus roseus</name>
    <name type="common">Madagascar periwinkle</name>
    <name type="synonym">Vinca rosea</name>
    <dbReference type="NCBI Taxonomy" id="4058"/>
    <lineage>
        <taxon>Eukaryota</taxon>
        <taxon>Viridiplantae</taxon>
        <taxon>Streptophyta</taxon>
        <taxon>Embryophyta</taxon>
        <taxon>Tracheophyta</taxon>
        <taxon>Spermatophyta</taxon>
        <taxon>Magnoliopsida</taxon>
        <taxon>eudicotyledons</taxon>
        <taxon>Gunneridae</taxon>
        <taxon>Pentapetalae</taxon>
        <taxon>asterids</taxon>
        <taxon>lamiids</taxon>
        <taxon>Gentianales</taxon>
        <taxon>Apocynaceae</taxon>
        <taxon>Rauvolfioideae</taxon>
        <taxon>Vinceae</taxon>
        <taxon>Catharanthinae</taxon>
        <taxon>Catharanthus</taxon>
    </lineage>
</organism>
<proteinExistence type="predicted"/>
<name>A0ACB9ZP11_CATRO</name>
<gene>
    <name evidence="1" type="ORF">M9H77_35188</name>
</gene>
<comment type="caution">
    <text evidence="1">The sequence shown here is derived from an EMBL/GenBank/DDBJ whole genome shotgun (WGS) entry which is preliminary data.</text>
</comment>
<keyword evidence="2" id="KW-1185">Reference proteome</keyword>
<protein>
    <submittedName>
        <fullName evidence="1">Uncharacterized protein</fullName>
    </submittedName>
</protein>